<dbReference type="RefSeq" id="WP_073147782.1">
    <property type="nucleotide sequence ID" value="NZ_FRAG01000009.1"/>
</dbReference>
<dbReference type="SUPFAM" id="SSF57863">
    <property type="entry name" value="ArfGap/RecO-like zinc finger"/>
    <property type="match status" value="1"/>
</dbReference>
<dbReference type="Pfam" id="PF02565">
    <property type="entry name" value="RecO_C"/>
    <property type="match status" value="1"/>
</dbReference>
<dbReference type="OrthoDB" id="9797083at2"/>
<evidence type="ECO:0000256" key="3">
    <source>
        <dbReference type="ARBA" id="ARBA00022763"/>
    </source>
</evidence>
<comment type="similarity">
    <text evidence="1 7">Belongs to the RecO family.</text>
</comment>
<dbReference type="InterPro" id="IPR042242">
    <property type="entry name" value="RecO_C"/>
</dbReference>
<dbReference type="GO" id="GO:0043590">
    <property type="term" value="C:bacterial nucleoid"/>
    <property type="evidence" value="ECO:0007669"/>
    <property type="project" value="TreeGrafter"/>
</dbReference>
<feature type="domain" description="DNA replication/recombination mediator RecO N-terminal" evidence="8">
    <location>
        <begin position="1"/>
        <end position="78"/>
    </location>
</feature>
<organism evidence="9 10">
    <name type="scientific">Paramaledivibacter caminithermalis (strain DSM 15212 / CIP 107654 / DViRD3)</name>
    <name type="common">Clostridium caminithermale</name>
    <dbReference type="NCBI Taxonomy" id="1121301"/>
    <lineage>
        <taxon>Bacteria</taxon>
        <taxon>Bacillati</taxon>
        <taxon>Bacillota</taxon>
        <taxon>Clostridia</taxon>
        <taxon>Peptostreptococcales</taxon>
        <taxon>Caminicellaceae</taxon>
        <taxon>Paramaledivibacter</taxon>
    </lineage>
</organism>
<dbReference type="PANTHER" id="PTHR33991">
    <property type="entry name" value="DNA REPAIR PROTEIN RECO"/>
    <property type="match status" value="1"/>
</dbReference>
<evidence type="ECO:0000256" key="7">
    <source>
        <dbReference type="HAMAP-Rule" id="MF_00201"/>
    </source>
</evidence>
<dbReference type="InterPro" id="IPR022572">
    <property type="entry name" value="DNA_rep/recomb_RecO_N"/>
</dbReference>
<evidence type="ECO:0000256" key="6">
    <source>
        <dbReference type="ARBA" id="ARBA00033409"/>
    </source>
</evidence>
<gene>
    <name evidence="7" type="primary">recO</name>
    <name evidence="9" type="ORF">SAMN02745912_01111</name>
</gene>
<dbReference type="SUPFAM" id="SSF50249">
    <property type="entry name" value="Nucleic acid-binding proteins"/>
    <property type="match status" value="1"/>
</dbReference>
<keyword evidence="5 7" id="KW-0234">DNA repair</keyword>
<dbReference type="Gene3D" id="1.20.1440.120">
    <property type="entry name" value="Recombination protein O, C-terminal domain"/>
    <property type="match status" value="1"/>
</dbReference>
<dbReference type="InterPro" id="IPR012340">
    <property type="entry name" value="NA-bd_OB-fold"/>
</dbReference>
<dbReference type="Proteomes" id="UP000184465">
    <property type="component" value="Unassembled WGS sequence"/>
</dbReference>
<keyword evidence="4 7" id="KW-0233">DNA recombination</keyword>
<sequence length="251" mass="28704">MIYKTDAVVLRKNKISDSDVILTLFTRKLGKVRAVAKGGRKPKARLSPASHIFVFGEFIISKGKELDRISSVDIHESFYKIREDLSKLAYASYFAELCDSVIVEGATNNRLMDTFLKVLSLITYKGEDFELIKLAFQLKLLNYSGFKPELTRCVSCGNMTFKKVGFDIYQGGLICDDCFLKYHKNAILINPTMVKVMNYLLKADITISVKIKLKPSMINQLNGIMDRYIQLHLERRTFKSLEFLNTIKKTN</sequence>
<dbReference type="PANTHER" id="PTHR33991:SF1">
    <property type="entry name" value="DNA REPAIR PROTEIN RECO"/>
    <property type="match status" value="1"/>
</dbReference>
<dbReference type="GO" id="GO:0006302">
    <property type="term" value="P:double-strand break repair"/>
    <property type="evidence" value="ECO:0007669"/>
    <property type="project" value="TreeGrafter"/>
</dbReference>
<keyword evidence="10" id="KW-1185">Reference proteome</keyword>
<evidence type="ECO:0000259" key="8">
    <source>
        <dbReference type="Pfam" id="PF11967"/>
    </source>
</evidence>
<evidence type="ECO:0000313" key="9">
    <source>
        <dbReference type="EMBL" id="SHJ79480.1"/>
    </source>
</evidence>
<evidence type="ECO:0000256" key="1">
    <source>
        <dbReference type="ARBA" id="ARBA00007452"/>
    </source>
</evidence>
<comment type="function">
    <text evidence="7">Involved in DNA repair and RecF pathway recombination.</text>
</comment>
<dbReference type="InterPro" id="IPR037278">
    <property type="entry name" value="ARFGAP/RecO"/>
</dbReference>
<dbReference type="Gene3D" id="2.40.50.140">
    <property type="entry name" value="Nucleic acid-binding proteins"/>
    <property type="match status" value="1"/>
</dbReference>
<accession>A0A1M6M7W7</accession>
<dbReference type="EMBL" id="FRAG01000009">
    <property type="protein sequence ID" value="SHJ79480.1"/>
    <property type="molecule type" value="Genomic_DNA"/>
</dbReference>
<keyword evidence="3 7" id="KW-0227">DNA damage</keyword>
<dbReference type="NCBIfam" id="TIGR00613">
    <property type="entry name" value="reco"/>
    <property type="match status" value="1"/>
</dbReference>
<proteinExistence type="inferred from homology"/>
<name>A0A1M6M7W7_PARC5</name>
<reference evidence="9 10" key="1">
    <citation type="submission" date="2016-11" db="EMBL/GenBank/DDBJ databases">
        <authorList>
            <person name="Jaros S."/>
            <person name="Januszkiewicz K."/>
            <person name="Wedrychowicz H."/>
        </authorList>
    </citation>
    <scope>NUCLEOTIDE SEQUENCE [LARGE SCALE GENOMIC DNA]</scope>
    <source>
        <strain evidence="9 10">DSM 15212</strain>
    </source>
</reference>
<protein>
    <recommendedName>
        <fullName evidence="2 7">DNA repair protein RecO</fullName>
    </recommendedName>
    <alternativeName>
        <fullName evidence="6 7">Recombination protein O</fullName>
    </alternativeName>
</protein>
<dbReference type="GO" id="GO:0006310">
    <property type="term" value="P:DNA recombination"/>
    <property type="evidence" value="ECO:0007669"/>
    <property type="project" value="UniProtKB-UniRule"/>
</dbReference>
<dbReference type="HAMAP" id="MF_00201">
    <property type="entry name" value="RecO"/>
    <property type="match status" value="1"/>
</dbReference>
<dbReference type="AlphaFoldDB" id="A0A1M6M7W7"/>
<evidence type="ECO:0000256" key="4">
    <source>
        <dbReference type="ARBA" id="ARBA00023172"/>
    </source>
</evidence>
<evidence type="ECO:0000256" key="2">
    <source>
        <dbReference type="ARBA" id="ARBA00021310"/>
    </source>
</evidence>
<evidence type="ECO:0000313" key="10">
    <source>
        <dbReference type="Proteomes" id="UP000184465"/>
    </source>
</evidence>
<evidence type="ECO:0000256" key="5">
    <source>
        <dbReference type="ARBA" id="ARBA00023204"/>
    </source>
</evidence>
<dbReference type="Pfam" id="PF11967">
    <property type="entry name" value="RecO_N"/>
    <property type="match status" value="1"/>
</dbReference>
<dbReference type="InterPro" id="IPR003717">
    <property type="entry name" value="RecO"/>
</dbReference>
<dbReference type="STRING" id="1121301.SAMN02745912_01111"/>